<dbReference type="Pfam" id="PF11874">
    <property type="entry name" value="DUF3394"/>
    <property type="match status" value="1"/>
</dbReference>
<organism evidence="4 5">
    <name type="scientific">Roseibium polysiphoniae</name>
    <dbReference type="NCBI Taxonomy" id="2571221"/>
    <lineage>
        <taxon>Bacteria</taxon>
        <taxon>Pseudomonadati</taxon>
        <taxon>Pseudomonadota</taxon>
        <taxon>Alphaproteobacteria</taxon>
        <taxon>Hyphomicrobiales</taxon>
        <taxon>Stappiaceae</taxon>
        <taxon>Roseibium</taxon>
    </lineage>
</organism>
<dbReference type="NCBIfam" id="TIGR02123">
    <property type="entry name" value="TRAP_fused"/>
    <property type="match status" value="1"/>
</dbReference>
<feature type="transmembrane region" description="Helical" evidence="2">
    <location>
        <begin position="374"/>
        <end position="395"/>
    </location>
</feature>
<feature type="transmembrane region" description="Helical" evidence="2">
    <location>
        <begin position="528"/>
        <end position="553"/>
    </location>
</feature>
<feature type="transmembrane region" description="Helical" evidence="2">
    <location>
        <begin position="127"/>
        <end position="150"/>
    </location>
</feature>
<protein>
    <submittedName>
        <fullName evidence="4">DUF3394 domain-containing protein</fullName>
    </submittedName>
</protein>
<comment type="caution">
    <text evidence="4">The sequence shown here is derived from an EMBL/GenBank/DDBJ whole genome shotgun (WGS) entry which is preliminary data.</text>
</comment>
<feature type="transmembrane region" description="Helical" evidence="2">
    <location>
        <begin position="651"/>
        <end position="671"/>
    </location>
</feature>
<feature type="transmembrane region" description="Helical" evidence="2">
    <location>
        <begin position="713"/>
        <end position="733"/>
    </location>
</feature>
<feature type="transmembrane region" description="Helical" evidence="2">
    <location>
        <begin position="609"/>
        <end position="630"/>
    </location>
</feature>
<keyword evidence="2" id="KW-1133">Transmembrane helix</keyword>
<dbReference type="InterPro" id="IPR011853">
    <property type="entry name" value="TRAP_DctM-Dct_fused"/>
</dbReference>
<feature type="transmembrane region" description="Helical" evidence="2">
    <location>
        <begin position="334"/>
        <end position="354"/>
    </location>
</feature>
<dbReference type="PANTHER" id="PTHR43849">
    <property type="entry name" value="BLL3936 PROTEIN"/>
    <property type="match status" value="1"/>
</dbReference>
<feature type="transmembrane region" description="Helical" evidence="2">
    <location>
        <begin position="407"/>
        <end position="425"/>
    </location>
</feature>
<feature type="transmembrane region" description="Helical" evidence="2">
    <location>
        <begin position="205"/>
        <end position="227"/>
    </location>
</feature>
<dbReference type="PANTHER" id="PTHR43849:SF2">
    <property type="entry name" value="BLL3936 PROTEIN"/>
    <property type="match status" value="1"/>
</dbReference>
<evidence type="ECO:0000256" key="1">
    <source>
        <dbReference type="RuleBase" id="RU369079"/>
    </source>
</evidence>
<dbReference type="GO" id="GO:0022857">
    <property type="term" value="F:transmembrane transporter activity"/>
    <property type="evidence" value="ECO:0007669"/>
    <property type="project" value="UniProtKB-UniRule"/>
</dbReference>
<keyword evidence="1" id="KW-0997">Cell inner membrane</keyword>
<feature type="transmembrane region" description="Helical" evidence="2">
    <location>
        <begin position="101"/>
        <end position="121"/>
    </location>
</feature>
<feature type="transmembrane region" description="Helical" evidence="2">
    <location>
        <begin position="311"/>
        <end position="328"/>
    </location>
</feature>
<feature type="transmembrane region" description="Helical" evidence="2">
    <location>
        <begin position="74"/>
        <end position="94"/>
    </location>
</feature>
<gene>
    <name evidence="4" type="ORF">DYI23_04470</name>
</gene>
<dbReference type="Pfam" id="PF06808">
    <property type="entry name" value="DctM"/>
    <property type="match status" value="1"/>
</dbReference>
<evidence type="ECO:0000313" key="5">
    <source>
        <dbReference type="Proteomes" id="UP000705379"/>
    </source>
</evidence>
<name>A0A944CAI3_9HYPH</name>
<evidence type="ECO:0000259" key="3">
    <source>
        <dbReference type="Pfam" id="PF06808"/>
    </source>
</evidence>
<evidence type="ECO:0000313" key="4">
    <source>
        <dbReference type="EMBL" id="MBS8259468.1"/>
    </source>
</evidence>
<reference evidence="4" key="1">
    <citation type="submission" date="2018-08" db="EMBL/GenBank/DDBJ databases">
        <authorList>
            <person name="Jin W."/>
            <person name="Wang H."/>
            <person name="Yang Y."/>
            <person name="Li M."/>
            <person name="Liu J."/>
        </authorList>
    </citation>
    <scope>NUCLEOTIDE SEQUENCE</scope>
    <source>
        <strain evidence="4">AESS21</strain>
    </source>
</reference>
<keyword evidence="1" id="KW-1003">Cell membrane</keyword>
<keyword evidence="2" id="KW-0812">Transmembrane</keyword>
<feature type="transmembrane region" description="Helical" evidence="2">
    <location>
        <begin position="471"/>
        <end position="491"/>
    </location>
</feature>
<keyword evidence="1" id="KW-0813">Transport</keyword>
<keyword evidence="2" id="KW-0472">Membrane</keyword>
<proteinExistence type="predicted"/>
<comment type="subcellular location">
    <subcellularLocation>
        <location evidence="1">Cell inner membrane</location>
        <topology evidence="1">Multi-pass membrane protein</topology>
    </subcellularLocation>
</comment>
<comment type="function">
    <text evidence="1">Part of the tripartite ATP-independent periplasmic (TRAP) transport system.</text>
</comment>
<dbReference type="InterPro" id="IPR010656">
    <property type="entry name" value="DctM"/>
</dbReference>
<reference evidence="4" key="2">
    <citation type="journal article" date="2021" name="Microorganisms">
        <title>Bacterial Dimethylsulfoniopropionate Biosynthesis in the East China Sea.</title>
        <authorList>
            <person name="Liu J."/>
            <person name="Zhang Y."/>
            <person name="Liu J."/>
            <person name="Zhong H."/>
            <person name="Williams B.T."/>
            <person name="Zheng Y."/>
            <person name="Curson A.R.J."/>
            <person name="Sun C."/>
            <person name="Sun H."/>
            <person name="Song D."/>
            <person name="Wagner Mackenzie B."/>
            <person name="Bermejo Martinez A."/>
            <person name="Todd J.D."/>
            <person name="Zhang X.H."/>
        </authorList>
    </citation>
    <scope>NUCLEOTIDE SEQUENCE</scope>
    <source>
        <strain evidence="4">AESS21</strain>
    </source>
</reference>
<dbReference type="EMBL" id="QTKU01000001">
    <property type="protein sequence ID" value="MBS8259468.1"/>
    <property type="molecule type" value="Genomic_DNA"/>
</dbReference>
<sequence length="876" mass="93782">MAVNSKDKGGDVEIDLHELVAQSDTGARNPSGPVKTFLAALALLWSLFQLYYASNVPFILTDLIGINVTLNSDAARSIHLAFALFLASMAYPLFKSSPRDYIPWYDWILGLLGVVACMYLVVFKDAISVRAGLPTTADLAISTIGIIIVLVATYRALGLPLVIVSSVFLTYVFFGDQPFIPEVIQWKGASYGKAMWHYWMQTEGVFGIALGVSASMIFLFVLFGAMLDQAGAGNYFIKVAFSLLGHLRGGPAKAAVVSSAMSGMISGSSIANTVMTGTFTIPLMKRVGFKSETAGAVEVSSSVNGQLMPPVMGAAAFLMVEYVGVSYLDVVRHAIVPASISYIALLYIVHLEALKAGMQGLPKPGPAKTIIQSLLGVLTGFLSVAILAAVLYYGLGWTKVIFGDATFYGVVGIFLVTYLALIVVASKRPDLELDDPDAPIGALPEFIPTLLTGLYYLLPIIVLVWCLMIERFSPGLSAYWATIGMIFILLTQKPLKAMLRKSGDIAGEWRDGVIDLGQGLISGARNMIGIAVATGAAGIIVGTISLTGAHQIIGEFIEFLSGGNLIAMLVLVAIFSLILGMGLPTTANYIVVSSLMASVVVDIGAQNGLIIPLIAVHLFVFYFGLMADVTPPVGMASFAAAAISKGDPIRTGFTAFFYSLRTVALPFLFIFNTDLLLIDVGPVQAIFVFLVATVAMMLFAAGTQGYFFAKNKAWEAVAILLIAFTLFRPGFWLDYVQAPYDQLAPTAIFETAGAAPDGGTLKVKVKGPDFDDADKMIETLVELELGAAGDGEGRVTNAGLTVLLEGDKAIIEEPFPGTPFFEPFQSFDFYGDTPVQVVEVRQEAKRLPKEIFYIPALLLLGLVIALQRRRTDVPAF</sequence>
<dbReference type="AlphaFoldDB" id="A0A944CAI3"/>
<feature type="transmembrane region" description="Helical" evidence="2">
    <location>
        <begin position="157"/>
        <end position="174"/>
    </location>
</feature>
<feature type="transmembrane region" description="Helical" evidence="2">
    <location>
        <begin position="559"/>
        <end position="579"/>
    </location>
</feature>
<dbReference type="GO" id="GO:0005886">
    <property type="term" value="C:plasma membrane"/>
    <property type="evidence" value="ECO:0007669"/>
    <property type="project" value="UniProtKB-SubCell"/>
</dbReference>
<evidence type="ECO:0000256" key="2">
    <source>
        <dbReference type="SAM" id="Phobius"/>
    </source>
</evidence>
<dbReference type="RefSeq" id="WP_213215097.1">
    <property type="nucleotide sequence ID" value="NZ_QTKU01000001.1"/>
</dbReference>
<feature type="domain" description="TRAP C4-dicarboxylate transport system permease DctM subunit" evidence="3">
    <location>
        <begin position="144"/>
        <end position="681"/>
    </location>
</feature>
<dbReference type="InterPro" id="IPR021814">
    <property type="entry name" value="DUF3394"/>
</dbReference>
<accession>A0A944CAI3</accession>
<feature type="transmembrane region" description="Helical" evidence="2">
    <location>
        <begin position="851"/>
        <end position="867"/>
    </location>
</feature>
<feature type="transmembrane region" description="Helical" evidence="2">
    <location>
        <begin position="683"/>
        <end position="701"/>
    </location>
</feature>
<feature type="transmembrane region" description="Helical" evidence="2">
    <location>
        <begin position="446"/>
        <end position="465"/>
    </location>
</feature>
<dbReference type="Proteomes" id="UP000705379">
    <property type="component" value="Unassembled WGS sequence"/>
</dbReference>